<dbReference type="InterPro" id="IPR036397">
    <property type="entry name" value="RNaseH_sf"/>
</dbReference>
<evidence type="ECO:0000256" key="6">
    <source>
        <dbReference type="HAMAP-Rule" id="MF_00045"/>
    </source>
</evidence>
<comment type="similarity">
    <text evidence="1 6">Belongs to the oligoribonuclease family.</text>
</comment>
<dbReference type="NCBIfam" id="NF003765">
    <property type="entry name" value="PRK05359.1"/>
    <property type="match status" value="1"/>
</dbReference>
<evidence type="ECO:0000256" key="1">
    <source>
        <dbReference type="ARBA" id="ARBA00009921"/>
    </source>
</evidence>
<dbReference type="HAMAP" id="MF_00045">
    <property type="entry name" value="Oligoribonuclease"/>
    <property type="match status" value="1"/>
</dbReference>
<evidence type="ECO:0000256" key="2">
    <source>
        <dbReference type="ARBA" id="ARBA00022722"/>
    </source>
</evidence>
<dbReference type="SMART" id="SM00479">
    <property type="entry name" value="EXOIII"/>
    <property type="match status" value="1"/>
</dbReference>
<protein>
    <recommendedName>
        <fullName evidence="5 6">Oligoribonuclease</fullName>
        <ecNumber evidence="6">3.1.-.-</ecNumber>
    </recommendedName>
</protein>
<dbReference type="Gene3D" id="3.30.420.10">
    <property type="entry name" value="Ribonuclease H-like superfamily/Ribonuclease H"/>
    <property type="match status" value="1"/>
</dbReference>
<dbReference type="GO" id="GO:0003676">
    <property type="term" value="F:nucleic acid binding"/>
    <property type="evidence" value="ECO:0007669"/>
    <property type="project" value="InterPro"/>
</dbReference>
<dbReference type="EMBL" id="OJIN01000174">
    <property type="protein sequence ID" value="SPD74760.1"/>
    <property type="molecule type" value="Genomic_DNA"/>
</dbReference>
<proteinExistence type="inferred from homology"/>
<keyword evidence="6" id="KW-0963">Cytoplasm</keyword>
<evidence type="ECO:0000259" key="7">
    <source>
        <dbReference type="SMART" id="SM00479"/>
    </source>
</evidence>
<reference evidence="8" key="1">
    <citation type="submission" date="2018-01" db="EMBL/GenBank/DDBJ databases">
        <authorList>
            <person name="Regsiter A."/>
            <person name="William W."/>
        </authorList>
    </citation>
    <scope>NUCLEOTIDE SEQUENCE</scope>
    <source>
        <strain evidence="8">TRIP AH-1</strain>
    </source>
</reference>
<organism evidence="8">
    <name type="scientific">uncultured Desulfobacterium sp</name>
    <dbReference type="NCBI Taxonomy" id="201089"/>
    <lineage>
        <taxon>Bacteria</taxon>
        <taxon>Pseudomonadati</taxon>
        <taxon>Thermodesulfobacteriota</taxon>
        <taxon>Desulfobacteria</taxon>
        <taxon>Desulfobacterales</taxon>
        <taxon>Desulfobacteriaceae</taxon>
        <taxon>Desulfobacterium</taxon>
        <taxon>environmental samples</taxon>
    </lineage>
</organism>
<dbReference type="InterPro" id="IPR012337">
    <property type="entry name" value="RNaseH-like_sf"/>
</dbReference>
<dbReference type="PANTHER" id="PTHR11046:SF0">
    <property type="entry name" value="OLIGORIBONUCLEASE, MITOCHONDRIAL"/>
    <property type="match status" value="1"/>
</dbReference>
<dbReference type="SUPFAM" id="SSF53098">
    <property type="entry name" value="Ribonuclease H-like"/>
    <property type="match status" value="1"/>
</dbReference>
<dbReference type="GO" id="GO:0006259">
    <property type="term" value="P:DNA metabolic process"/>
    <property type="evidence" value="ECO:0007669"/>
    <property type="project" value="UniProtKB-ARBA"/>
</dbReference>
<dbReference type="Pfam" id="PF00929">
    <property type="entry name" value="RNase_T"/>
    <property type="match status" value="1"/>
</dbReference>
<dbReference type="PANTHER" id="PTHR11046">
    <property type="entry name" value="OLIGORIBONUCLEASE, MITOCHONDRIAL"/>
    <property type="match status" value="1"/>
</dbReference>
<evidence type="ECO:0000256" key="3">
    <source>
        <dbReference type="ARBA" id="ARBA00022801"/>
    </source>
</evidence>
<evidence type="ECO:0000256" key="5">
    <source>
        <dbReference type="ARBA" id="ARBA00070964"/>
    </source>
</evidence>
<comment type="subcellular location">
    <subcellularLocation>
        <location evidence="6">Cytoplasm</location>
    </subcellularLocation>
</comment>
<dbReference type="InterPro" id="IPR022894">
    <property type="entry name" value="Oligoribonuclease"/>
</dbReference>
<evidence type="ECO:0000256" key="4">
    <source>
        <dbReference type="ARBA" id="ARBA00022839"/>
    </source>
</evidence>
<sequence length="193" mass="22502">MILCYFLKSQQTLGAKVSDFLIWIDLEMTGLDPEKHVIVEIATIITDGQLNTIAIGPEIAINYTEDILSLMDDWSRSHHRSSGLLDRILASSFSCKMAEQQTLDFVSQYCKRNESPLCGNSVWQDRLFLARYMPLLNEFLHYRNIDVSSVKELYKNWYPLLPAFKKRKSHLAMDDIKESIAELRYYRQKIFIP</sequence>
<dbReference type="GO" id="GO:0000175">
    <property type="term" value="F:3'-5'-RNA exonuclease activity"/>
    <property type="evidence" value="ECO:0007669"/>
    <property type="project" value="InterPro"/>
</dbReference>
<gene>
    <name evidence="6 8" type="primary">orn</name>
    <name evidence="8" type="ORF">PITCH_A330025</name>
</gene>
<comment type="function">
    <text evidence="6">3'-to-5' exoribonuclease specific for small oligoribonucleotides.</text>
</comment>
<keyword evidence="2 6" id="KW-0540">Nuclease</keyword>
<keyword evidence="3 6" id="KW-0378">Hydrolase</keyword>
<dbReference type="EC" id="3.1.-.-" evidence="6"/>
<accession>A0A445MZ27</accession>
<name>A0A445MZ27_9BACT</name>
<feature type="domain" description="Exonuclease" evidence="7">
    <location>
        <begin position="20"/>
        <end position="192"/>
    </location>
</feature>
<evidence type="ECO:0000313" key="8">
    <source>
        <dbReference type="EMBL" id="SPD74760.1"/>
    </source>
</evidence>
<feature type="active site" evidence="6">
    <location>
        <position position="142"/>
    </location>
</feature>
<dbReference type="InterPro" id="IPR013520">
    <property type="entry name" value="Ribonucl_H"/>
</dbReference>
<keyword evidence="4 6" id="KW-0269">Exonuclease</keyword>
<dbReference type="GO" id="GO:0005737">
    <property type="term" value="C:cytoplasm"/>
    <property type="evidence" value="ECO:0007669"/>
    <property type="project" value="UniProtKB-SubCell"/>
</dbReference>
<dbReference type="CDD" id="cd06135">
    <property type="entry name" value="Orn"/>
    <property type="match status" value="1"/>
</dbReference>
<dbReference type="FunFam" id="3.30.420.10:FF:000003">
    <property type="entry name" value="Oligoribonuclease"/>
    <property type="match status" value="1"/>
</dbReference>
<dbReference type="AlphaFoldDB" id="A0A445MZ27"/>